<dbReference type="PANTHER" id="PTHR31672">
    <property type="entry name" value="BNACNNG10540D PROTEIN"/>
    <property type="match status" value="1"/>
</dbReference>
<dbReference type="InterPro" id="IPR050796">
    <property type="entry name" value="SCF_F-box_component"/>
</dbReference>
<reference evidence="1 2" key="1">
    <citation type="submission" date="2024-09" db="EMBL/GenBank/DDBJ databases">
        <title>Chromosome-scale assembly of Riccia sorocarpa.</title>
        <authorList>
            <person name="Paukszto L."/>
        </authorList>
    </citation>
    <scope>NUCLEOTIDE SEQUENCE [LARGE SCALE GENOMIC DNA]</scope>
    <source>
        <strain evidence="1">LP-2024</strain>
        <tissue evidence="1">Aerial parts of the thallus</tissue>
    </source>
</reference>
<evidence type="ECO:0000313" key="1">
    <source>
        <dbReference type="EMBL" id="KAL3685182.1"/>
    </source>
</evidence>
<keyword evidence="2" id="KW-1185">Reference proteome</keyword>
<evidence type="ECO:0008006" key="3">
    <source>
        <dbReference type="Google" id="ProtNLM"/>
    </source>
</evidence>
<organism evidence="1 2">
    <name type="scientific">Riccia sorocarpa</name>
    <dbReference type="NCBI Taxonomy" id="122646"/>
    <lineage>
        <taxon>Eukaryota</taxon>
        <taxon>Viridiplantae</taxon>
        <taxon>Streptophyta</taxon>
        <taxon>Embryophyta</taxon>
        <taxon>Marchantiophyta</taxon>
        <taxon>Marchantiopsida</taxon>
        <taxon>Marchantiidae</taxon>
        <taxon>Marchantiales</taxon>
        <taxon>Ricciaceae</taxon>
        <taxon>Riccia</taxon>
    </lineage>
</organism>
<evidence type="ECO:0000313" key="2">
    <source>
        <dbReference type="Proteomes" id="UP001633002"/>
    </source>
</evidence>
<dbReference type="PANTHER" id="PTHR31672:SF13">
    <property type="entry name" value="F-BOX PROTEIN CPR30-LIKE"/>
    <property type="match status" value="1"/>
</dbReference>
<dbReference type="EMBL" id="JBJQOH010000006">
    <property type="protein sequence ID" value="KAL3685182.1"/>
    <property type="molecule type" value="Genomic_DNA"/>
</dbReference>
<comment type="caution">
    <text evidence="1">The sequence shown here is derived from an EMBL/GenBank/DDBJ whole genome shotgun (WGS) entry which is preliminary data.</text>
</comment>
<protein>
    <recommendedName>
        <fullName evidence="3">F-box protein</fullName>
    </recommendedName>
</protein>
<accession>A0ABD3H3M2</accession>
<sequence>MDPEIWKHLTDYEDILRLILCRVSWDTNLRLRSVSKGFCATLSEPSLFTWSSMLSDTSFYTNHSNLEWVDGGVHHLEQSHADAVCLFRIDTLDGSRRPQSFPYAVANFELHRWCKLPPLGVLPFGDFNHFTVTGVAAGLLLLEKGIRDGGVKANIYELDRFLFNPLTKGFTKLPLVPKVKDPSASAWNGLRSRMIMAVDKELDIDAGVIFTFCITCSPSSGVSAL</sequence>
<dbReference type="AlphaFoldDB" id="A0ABD3H3M2"/>
<name>A0ABD3H3M2_9MARC</name>
<dbReference type="Proteomes" id="UP001633002">
    <property type="component" value="Unassembled WGS sequence"/>
</dbReference>
<proteinExistence type="predicted"/>
<gene>
    <name evidence="1" type="ORF">R1sor_003204</name>
</gene>